<evidence type="ECO:0000313" key="2">
    <source>
        <dbReference type="Proteomes" id="UP001232148"/>
    </source>
</evidence>
<comment type="caution">
    <text evidence="1">The sequence shown here is derived from an EMBL/GenBank/DDBJ whole genome shotgun (WGS) entry which is preliminary data.</text>
</comment>
<protein>
    <submittedName>
        <fullName evidence="1">Uncharacterized protein</fullName>
    </submittedName>
</protein>
<reference evidence="1" key="1">
    <citation type="submission" date="2021-06" db="EMBL/GenBank/DDBJ databases">
        <title>Comparative genomics, transcriptomics and evolutionary studies reveal genomic signatures of adaptation to plant cell wall in hemibiotrophic fungi.</title>
        <authorList>
            <consortium name="DOE Joint Genome Institute"/>
            <person name="Baroncelli R."/>
            <person name="Diaz J.F."/>
            <person name="Benocci T."/>
            <person name="Peng M."/>
            <person name="Battaglia E."/>
            <person name="Haridas S."/>
            <person name="Andreopoulos W."/>
            <person name="Labutti K."/>
            <person name="Pangilinan J."/>
            <person name="Floch G.L."/>
            <person name="Makela M.R."/>
            <person name="Henrissat B."/>
            <person name="Grigoriev I.V."/>
            <person name="Crouch J.A."/>
            <person name="De Vries R.P."/>
            <person name="Sukno S.A."/>
            <person name="Thon M.R."/>
        </authorList>
    </citation>
    <scope>NUCLEOTIDE SEQUENCE</scope>
    <source>
        <strain evidence="1">MAFF235873</strain>
    </source>
</reference>
<dbReference type="AlphaFoldDB" id="A0AAD9HJK4"/>
<proteinExistence type="predicted"/>
<name>A0AAD9HJK4_9PEZI</name>
<sequence>ISDGTMIYVSETISGRRVEYRNAGPPTFQWDEVRTEAGYVWDSHAVYAGYNDRTDEQEEVPADDEWFSSLLENESNHLVYEQWHY</sequence>
<evidence type="ECO:0000313" key="1">
    <source>
        <dbReference type="EMBL" id="KAK2030145.1"/>
    </source>
</evidence>
<keyword evidence="2" id="KW-1185">Reference proteome</keyword>
<gene>
    <name evidence="1" type="ORF">LX32DRAFT_587299</name>
</gene>
<accession>A0AAD9HJK4</accession>
<dbReference type="EMBL" id="MU842855">
    <property type="protein sequence ID" value="KAK2030145.1"/>
    <property type="molecule type" value="Genomic_DNA"/>
</dbReference>
<organism evidence="1 2">
    <name type="scientific">Colletotrichum zoysiae</name>
    <dbReference type="NCBI Taxonomy" id="1216348"/>
    <lineage>
        <taxon>Eukaryota</taxon>
        <taxon>Fungi</taxon>
        <taxon>Dikarya</taxon>
        <taxon>Ascomycota</taxon>
        <taxon>Pezizomycotina</taxon>
        <taxon>Sordariomycetes</taxon>
        <taxon>Hypocreomycetidae</taxon>
        <taxon>Glomerellales</taxon>
        <taxon>Glomerellaceae</taxon>
        <taxon>Colletotrichum</taxon>
        <taxon>Colletotrichum graminicola species complex</taxon>
    </lineage>
</organism>
<dbReference type="Proteomes" id="UP001232148">
    <property type="component" value="Unassembled WGS sequence"/>
</dbReference>
<feature type="non-terminal residue" evidence="1">
    <location>
        <position position="1"/>
    </location>
</feature>